<feature type="active site" description="Nucleophile" evidence="7">
    <location>
        <position position="349"/>
    </location>
</feature>
<name>A0AAE3YUK0_9ACTN</name>
<dbReference type="PANTHER" id="PTHR30582:SF2">
    <property type="entry name" value="L,D-TRANSPEPTIDASE YCIB-RELATED"/>
    <property type="match status" value="1"/>
</dbReference>
<keyword evidence="11" id="KW-1185">Reference proteome</keyword>
<protein>
    <submittedName>
        <fullName evidence="10">Lipoprotein-anchoring transpeptidase ErfK/SrfK</fullName>
    </submittedName>
</protein>
<dbReference type="CDD" id="cd16913">
    <property type="entry name" value="YkuD_like"/>
    <property type="match status" value="1"/>
</dbReference>
<dbReference type="Gene3D" id="2.60.40.3710">
    <property type="match status" value="1"/>
</dbReference>
<feature type="signal peptide" evidence="8">
    <location>
        <begin position="1"/>
        <end position="19"/>
    </location>
</feature>
<comment type="caution">
    <text evidence="10">The sequence shown here is derived from an EMBL/GenBank/DDBJ whole genome shotgun (WGS) entry which is preliminary data.</text>
</comment>
<dbReference type="Gene3D" id="2.40.440.10">
    <property type="entry name" value="L,D-transpeptidase catalytic domain-like"/>
    <property type="match status" value="1"/>
</dbReference>
<dbReference type="Pfam" id="PF17964">
    <property type="entry name" value="Big_10"/>
    <property type="match status" value="1"/>
</dbReference>
<keyword evidence="5" id="KW-0012">Acyltransferase</keyword>
<dbReference type="AlphaFoldDB" id="A0AAE3YUK0"/>
<dbReference type="InterPro" id="IPR005490">
    <property type="entry name" value="LD_TPept_cat_dom"/>
</dbReference>
<dbReference type="Pfam" id="PF03734">
    <property type="entry name" value="YkuD"/>
    <property type="match status" value="1"/>
</dbReference>
<evidence type="ECO:0000256" key="8">
    <source>
        <dbReference type="SAM" id="SignalP"/>
    </source>
</evidence>
<accession>A0AAE3YUK0</accession>
<dbReference type="EMBL" id="JAVDYB010000001">
    <property type="protein sequence ID" value="MDR7278890.1"/>
    <property type="molecule type" value="Genomic_DNA"/>
</dbReference>
<evidence type="ECO:0000256" key="7">
    <source>
        <dbReference type="PROSITE-ProRule" id="PRU01373"/>
    </source>
</evidence>
<dbReference type="GO" id="GO:0018104">
    <property type="term" value="P:peptidoglycan-protein cross-linking"/>
    <property type="evidence" value="ECO:0007669"/>
    <property type="project" value="TreeGrafter"/>
</dbReference>
<dbReference type="GO" id="GO:0005576">
    <property type="term" value="C:extracellular region"/>
    <property type="evidence" value="ECO:0007669"/>
    <property type="project" value="TreeGrafter"/>
</dbReference>
<keyword evidence="4 7" id="KW-0573">Peptidoglycan synthesis</keyword>
<feature type="domain" description="L,D-TPase catalytic" evidence="9">
    <location>
        <begin position="251"/>
        <end position="373"/>
    </location>
</feature>
<dbReference type="PANTHER" id="PTHR30582">
    <property type="entry name" value="L,D-TRANSPEPTIDASE"/>
    <property type="match status" value="1"/>
</dbReference>
<gene>
    <name evidence="10" type="ORF">J2S41_005668</name>
</gene>
<feature type="active site" description="Proton donor/acceptor" evidence="7">
    <location>
        <position position="331"/>
    </location>
</feature>
<dbReference type="Gene3D" id="2.60.40.3780">
    <property type="match status" value="1"/>
</dbReference>
<evidence type="ECO:0000313" key="11">
    <source>
        <dbReference type="Proteomes" id="UP001183643"/>
    </source>
</evidence>
<feature type="chain" id="PRO_5042191139" evidence="8">
    <location>
        <begin position="20"/>
        <end position="419"/>
    </location>
</feature>
<evidence type="ECO:0000256" key="3">
    <source>
        <dbReference type="ARBA" id="ARBA00022960"/>
    </source>
</evidence>
<evidence type="ECO:0000256" key="6">
    <source>
        <dbReference type="ARBA" id="ARBA00023316"/>
    </source>
</evidence>
<evidence type="ECO:0000256" key="5">
    <source>
        <dbReference type="ARBA" id="ARBA00023315"/>
    </source>
</evidence>
<dbReference type="GO" id="GO:0016746">
    <property type="term" value="F:acyltransferase activity"/>
    <property type="evidence" value="ECO:0007669"/>
    <property type="project" value="UniProtKB-KW"/>
</dbReference>
<sequence length="419" mass="44452">MRRTALVAALAIMMPLALAACGSEDEPAAEAAPSAASVPAPPVATSTVPAVPLKLEVTPKDKARNQPASVEIGTTVAGGTVETVTLVDGAGRQVAGSMRADGTSWVPAKTLSFGASYTATVTAKSPAGESITQTTSFSTMGRPGKETGTGLYMFDGHTYGVAMPVVVEFIPGVPESHRAAVEKRLFVQTDPPQPGVWSWVKGGTQAYYRAPEFWQPGTKLTVRIGIGGLETAPGTYGNTDRTATAEIGRKLEMRVDNSDKQMKVYEDGTLTRTFPVSLGRKKMPSASGVMVVMEKKEQTVFDTYEQFGPVEGYRVDVEFAQRLTWSGQFIHAAPWSNASQGRENVSHGCVNVSQEGGEWLFGKTLIGDPVTVTGTEEKLTEGNGWTAWNVSWADFMKGSALPIPDSLRTATPSPANSPS</sequence>
<dbReference type="InterPro" id="IPR050979">
    <property type="entry name" value="LD-transpeptidase"/>
</dbReference>
<dbReference type="PROSITE" id="PS52029">
    <property type="entry name" value="LD_TPASE"/>
    <property type="match status" value="1"/>
</dbReference>
<dbReference type="InterPro" id="IPR041280">
    <property type="entry name" value="Big_10"/>
</dbReference>
<dbReference type="GO" id="GO:0008360">
    <property type="term" value="P:regulation of cell shape"/>
    <property type="evidence" value="ECO:0007669"/>
    <property type="project" value="UniProtKB-UniRule"/>
</dbReference>
<dbReference type="PROSITE" id="PS51257">
    <property type="entry name" value="PROKAR_LIPOPROTEIN"/>
    <property type="match status" value="1"/>
</dbReference>
<evidence type="ECO:0000313" key="10">
    <source>
        <dbReference type="EMBL" id="MDR7278890.1"/>
    </source>
</evidence>
<evidence type="ECO:0000259" key="9">
    <source>
        <dbReference type="PROSITE" id="PS52029"/>
    </source>
</evidence>
<keyword evidence="2" id="KW-0808">Transferase</keyword>
<keyword evidence="10" id="KW-0449">Lipoprotein</keyword>
<evidence type="ECO:0000256" key="1">
    <source>
        <dbReference type="ARBA" id="ARBA00004752"/>
    </source>
</evidence>
<reference evidence="10" key="1">
    <citation type="submission" date="2023-07" db="EMBL/GenBank/DDBJ databases">
        <title>Sequencing the genomes of 1000 actinobacteria strains.</title>
        <authorList>
            <person name="Klenk H.-P."/>
        </authorList>
    </citation>
    <scope>NUCLEOTIDE SEQUENCE</scope>
    <source>
        <strain evidence="10">DSM 44707</strain>
    </source>
</reference>
<dbReference type="GO" id="GO:0071555">
    <property type="term" value="P:cell wall organization"/>
    <property type="evidence" value="ECO:0007669"/>
    <property type="project" value="UniProtKB-UniRule"/>
</dbReference>
<evidence type="ECO:0000256" key="2">
    <source>
        <dbReference type="ARBA" id="ARBA00022679"/>
    </source>
</evidence>
<keyword evidence="3 7" id="KW-0133">Cell shape</keyword>
<dbReference type="InterPro" id="IPR038063">
    <property type="entry name" value="Transpep_catalytic_dom"/>
</dbReference>
<organism evidence="10 11">
    <name type="scientific">Catenuloplanes atrovinosus</name>
    <dbReference type="NCBI Taxonomy" id="137266"/>
    <lineage>
        <taxon>Bacteria</taxon>
        <taxon>Bacillati</taxon>
        <taxon>Actinomycetota</taxon>
        <taxon>Actinomycetes</taxon>
        <taxon>Micromonosporales</taxon>
        <taxon>Micromonosporaceae</taxon>
        <taxon>Catenuloplanes</taxon>
    </lineage>
</organism>
<dbReference type="GO" id="GO:0071972">
    <property type="term" value="F:peptidoglycan L,D-transpeptidase activity"/>
    <property type="evidence" value="ECO:0007669"/>
    <property type="project" value="TreeGrafter"/>
</dbReference>
<comment type="pathway">
    <text evidence="1 7">Cell wall biogenesis; peptidoglycan biosynthesis.</text>
</comment>
<keyword evidence="6 7" id="KW-0961">Cell wall biogenesis/degradation</keyword>
<proteinExistence type="predicted"/>
<evidence type="ECO:0000256" key="4">
    <source>
        <dbReference type="ARBA" id="ARBA00022984"/>
    </source>
</evidence>
<dbReference type="Proteomes" id="UP001183643">
    <property type="component" value="Unassembled WGS sequence"/>
</dbReference>
<keyword evidence="8" id="KW-0732">Signal</keyword>
<dbReference type="SUPFAM" id="SSF141523">
    <property type="entry name" value="L,D-transpeptidase catalytic domain-like"/>
    <property type="match status" value="1"/>
</dbReference>